<dbReference type="Proteomes" id="UP000823775">
    <property type="component" value="Unassembled WGS sequence"/>
</dbReference>
<accession>A0ABS8S5V5</accession>
<evidence type="ECO:0000313" key="2">
    <source>
        <dbReference type="EMBL" id="MCD7454452.1"/>
    </source>
</evidence>
<organism evidence="2 3">
    <name type="scientific">Datura stramonium</name>
    <name type="common">Jimsonweed</name>
    <name type="synonym">Common thornapple</name>
    <dbReference type="NCBI Taxonomy" id="4076"/>
    <lineage>
        <taxon>Eukaryota</taxon>
        <taxon>Viridiplantae</taxon>
        <taxon>Streptophyta</taxon>
        <taxon>Embryophyta</taxon>
        <taxon>Tracheophyta</taxon>
        <taxon>Spermatophyta</taxon>
        <taxon>Magnoliopsida</taxon>
        <taxon>eudicotyledons</taxon>
        <taxon>Gunneridae</taxon>
        <taxon>Pentapetalae</taxon>
        <taxon>asterids</taxon>
        <taxon>lamiids</taxon>
        <taxon>Solanales</taxon>
        <taxon>Solanaceae</taxon>
        <taxon>Solanoideae</taxon>
        <taxon>Datureae</taxon>
        <taxon>Datura</taxon>
    </lineage>
</organism>
<evidence type="ECO:0000313" key="3">
    <source>
        <dbReference type="Proteomes" id="UP000823775"/>
    </source>
</evidence>
<protein>
    <submittedName>
        <fullName evidence="2">Uncharacterized protein</fullName>
    </submittedName>
</protein>
<proteinExistence type="predicted"/>
<feature type="region of interest" description="Disordered" evidence="1">
    <location>
        <begin position="1"/>
        <end position="32"/>
    </location>
</feature>
<evidence type="ECO:0000256" key="1">
    <source>
        <dbReference type="SAM" id="MobiDB-lite"/>
    </source>
</evidence>
<gene>
    <name evidence="2" type="ORF">HAX54_024891</name>
</gene>
<comment type="caution">
    <text evidence="2">The sequence shown here is derived from an EMBL/GenBank/DDBJ whole genome shotgun (WGS) entry which is preliminary data.</text>
</comment>
<reference evidence="2 3" key="1">
    <citation type="journal article" date="2021" name="BMC Genomics">
        <title>Datura genome reveals duplications of psychoactive alkaloid biosynthetic genes and high mutation rate following tissue culture.</title>
        <authorList>
            <person name="Rajewski A."/>
            <person name="Carter-House D."/>
            <person name="Stajich J."/>
            <person name="Litt A."/>
        </authorList>
    </citation>
    <scope>NUCLEOTIDE SEQUENCE [LARGE SCALE GENOMIC DNA]</scope>
    <source>
        <strain evidence="2">AR-01</strain>
    </source>
</reference>
<name>A0ABS8S5V5_DATST</name>
<sequence length="84" mass="9542">MEVVKKKDEEKNEMDQVIRRDPKQQNEAKGIIEEATTQVSRLKSEANEILKIAMEEKAMALEKRQEAKCLIELANLGNGKETGN</sequence>
<dbReference type="EMBL" id="JACEIK010000302">
    <property type="protein sequence ID" value="MCD7454452.1"/>
    <property type="molecule type" value="Genomic_DNA"/>
</dbReference>
<keyword evidence="3" id="KW-1185">Reference proteome</keyword>